<evidence type="ECO:0000313" key="5">
    <source>
        <dbReference type="Proteomes" id="UP000283721"/>
    </source>
</evidence>
<dbReference type="EMBL" id="QSJS01000042">
    <property type="protein sequence ID" value="RHD89443.1"/>
    <property type="molecule type" value="Genomic_DNA"/>
</dbReference>
<evidence type="ECO:0000313" key="3">
    <source>
        <dbReference type="EMBL" id="RGZ89755.1"/>
    </source>
</evidence>
<evidence type="ECO:0000313" key="7">
    <source>
        <dbReference type="Proteomes" id="UP000286581"/>
    </source>
</evidence>
<comment type="caution">
    <text evidence="2">The sequence shown here is derived from an EMBL/GenBank/DDBJ whole genome shotgun (WGS) entry which is preliminary data.</text>
</comment>
<dbReference type="Proteomes" id="UP000286581">
    <property type="component" value="Unassembled WGS sequence"/>
</dbReference>
<sequence>MARRKDNIVYHNMRMNLDNEQHRRIHMVLTDLNTNVHKSVNQFLIDATDAYIRKLEGNELTNEEKAQPEEHLYITRDDLDKIRREIKDELQREMIGILASSLITGKVIQMQEVRNVSAQNNTEEDAGADETTIGLASSWG</sequence>
<gene>
    <name evidence="4" type="ORF">DW775_15635</name>
    <name evidence="3" type="ORF">DW967_12935</name>
    <name evidence="2" type="ORF">DWV78_09790</name>
</gene>
<dbReference type="Proteomes" id="UP000283721">
    <property type="component" value="Unassembled WGS sequence"/>
</dbReference>
<dbReference type="EMBL" id="QSES01000027">
    <property type="protein sequence ID" value="RGZ89755.1"/>
    <property type="molecule type" value="Genomic_DNA"/>
</dbReference>
<dbReference type="RefSeq" id="WP_118084615.1">
    <property type="nucleotide sequence ID" value="NZ_QSJS01000042.1"/>
</dbReference>
<dbReference type="EMBL" id="QSAE01000029">
    <property type="protein sequence ID" value="RGW39327.1"/>
    <property type="molecule type" value="Genomic_DNA"/>
</dbReference>
<evidence type="ECO:0000313" key="6">
    <source>
        <dbReference type="Proteomes" id="UP000284835"/>
    </source>
</evidence>
<organism evidence="2 7">
    <name type="scientific">Agathobacter rectalis</name>
    <dbReference type="NCBI Taxonomy" id="39491"/>
    <lineage>
        <taxon>Bacteria</taxon>
        <taxon>Bacillati</taxon>
        <taxon>Bacillota</taxon>
        <taxon>Clostridia</taxon>
        <taxon>Lachnospirales</taxon>
        <taxon>Lachnospiraceae</taxon>
        <taxon>Agathobacter</taxon>
    </lineage>
</organism>
<protein>
    <recommendedName>
        <fullName evidence="8">ATP-binding protein</fullName>
    </recommendedName>
</protein>
<feature type="region of interest" description="Disordered" evidence="1">
    <location>
        <begin position="118"/>
        <end position="140"/>
    </location>
</feature>
<accession>A0A413BFM4</accession>
<reference evidence="5 6" key="1">
    <citation type="submission" date="2018-08" db="EMBL/GenBank/DDBJ databases">
        <title>A genome reference for cultivated species of the human gut microbiota.</title>
        <authorList>
            <person name="Zou Y."/>
            <person name="Xue W."/>
            <person name="Luo G."/>
        </authorList>
    </citation>
    <scope>NUCLEOTIDE SEQUENCE [LARGE SCALE GENOMIC DNA]</scope>
    <source>
        <strain evidence="2 7">AF12-8</strain>
        <strain evidence="4 6">AM30-13AC</strain>
        <strain evidence="3 5">AM47-6BH</strain>
    </source>
</reference>
<evidence type="ECO:0000313" key="4">
    <source>
        <dbReference type="EMBL" id="RHD89443.1"/>
    </source>
</evidence>
<name>A0A413BFM4_9FIRM</name>
<evidence type="ECO:0000313" key="2">
    <source>
        <dbReference type="EMBL" id="RGW39327.1"/>
    </source>
</evidence>
<evidence type="ECO:0000256" key="1">
    <source>
        <dbReference type="SAM" id="MobiDB-lite"/>
    </source>
</evidence>
<dbReference type="Proteomes" id="UP000284835">
    <property type="component" value="Unassembled WGS sequence"/>
</dbReference>
<proteinExistence type="predicted"/>
<evidence type="ECO:0008006" key="8">
    <source>
        <dbReference type="Google" id="ProtNLM"/>
    </source>
</evidence>
<dbReference type="AlphaFoldDB" id="A0A413BFM4"/>